<evidence type="ECO:0000313" key="1">
    <source>
        <dbReference type="EMBL" id="VEL33898.1"/>
    </source>
</evidence>
<name>A0A448XCW3_9PLAT</name>
<dbReference type="AlphaFoldDB" id="A0A448XCW3"/>
<dbReference type="Proteomes" id="UP000784294">
    <property type="component" value="Unassembled WGS sequence"/>
</dbReference>
<proteinExistence type="predicted"/>
<reference evidence="1" key="1">
    <citation type="submission" date="2018-11" db="EMBL/GenBank/DDBJ databases">
        <authorList>
            <consortium name="Pathogen Informatics"/>
        </authorList>
    </citation>
    <scope>NUCLEOTIDE SEQUENCE</scope>
</reference>
<evidence type="ECO:0000313" key="2">
    <source>
        <dbReference type="Proteomes" id="UP000784294"/>
    </source>
</evidence>
<accession>A0A448XCW3</accession>
<dbReference type="EMBL" id="CAAALY010246630">
    <property type="protein sequence ID" value="VEL33898.1"/>
    <property type="molecule type" value="Genomic_DNA"/>
</dbReference>
<comment type="caution">
    <text evidence="1">The sequence shown here is derived from an EMBL/GenBank/DDBJ whole genome shotgun (WGS) entry which is preliminary data.</text>
</comment>
<sequence>MRKKRCHGHNVSHSPLSTHTIDRFPTFFLLSDLPLCVFKAFYPASSLSLDGLDSNPVEAALGVQPSTNSQLSRYIHPYRRAVSSDLIFSLAHFFTRQLGRSLDIHAFAEPLMCLLLERIFIHISLIFFRQQSAQMSKAVDIRAASKQMDRRKSWTKVYLLARQIRRNWASIGKAKMDMTGSRMCI</sequence>
<keyword evidence="2" id="KW-1185">Reference proteome</keyword>
<gene>
    <name evidence="1" type="ORF">PXEA_LOCUS27338</name>
</gene>
<organism evidence="1 2">
    <name type="scientific">Protopolystoma xenopodis</name>
    <dbReference type="NCBI Taxonomy" id="117903"/>
    <lineage>
        <taxon>Eukaryota</taxon>
        <taxon>Metazoa</taxon>
        <taxon>Spiralia</taxon>
        <taxon>Lophotrochozoa</taxon>
        <taxon>Platyhelminthes</taxon>
        <taxon>Monogenea</taxon>
        <taxon>Polyopisthocotylea</taxon>
        <taxon>Polystomatidea</taxon>
        <taxon>Polystomatidae</taxon>
        <taxon>Protopolystoma</taxon>
    </lineage>
</organism>
<protein>
    <submittedName>
        <fullName evidence="1">Uncharacterized protein</fullName>
    </submittedName>
</protein>